<organism evidence="2 3">
    <name type="scientific">Phytophthora fragariaefolia</name>
    <dbReference type="NCBI Taxonomy" id="1490495"/>
    <lineage>
        <taxon>Eukaryota</taxon>
        <taxon>Sar</taxon>
        <taxon>Stramenopiles</taxon>
        <taxon>Oomycota</taxon>
        <taxon>Peronosporomycetes</taxon>
        <taxon>Peronosporales</taxon>
        <taxon>Peronosporaceae</taxon>
        <taxon>Phytophthora</taxon>
    </lineage>
</organism>
<sequence>MGADRNPPKASGIRATPFQEELGVAGPRILRRYLDNSDSDSGGTIADKEAEESSVDEDPARSHEVHEGIVSVAISSPPTAGEIKTAHSGNATSKARGAVHEAVVSEAMTSSEPPGRSPGVPIAVATTIEASPDNAIDVLEQTFVSVVRVLTTEGTDRGDDNSYEHVAAEFELEDYAKELAFLPDLTEPAETKLDYSANNVQNPELSTEQQARLIPVLENHDKIMIASGNALPPPAYGVVCDIDVGGHAPIKQRYDESHSDN</sequence>
<comment type="caution">
    <text evidence="2">The sequence shown here is derived from an EMBL/GenBank/DDBJ whole genome shotgun (WGS) entry which is preliminary data.</text>
</comment>
<gene>
    <name evidence="2" type="ORF">Pfra01_002760000</name>
</gene>
<accession>A0A9W6YGW9</accession>
<protein>
    <submittedName>
        <fullName evidence="2">Unnamed protein product</fullName>
    </submittedName>
</protein>
<keyword evidence="3" id="KW-1185">Reference proteome</keyword>
<proteinExistence type="predicted"/>
<name>A0A9W6YGW9_9STRA</name>
<feature type="compositionally biased region" description="Basic and acidic residues" evidence="1">
    <location>
        <begin position="58"/>
        <end position="67"/>
    </location>
</feature>
<evidence type="ECO:0000256" key="1">
    <source>
        <dbReference type="SAM" id="MobiDB-lite"/>
    </source>
</evidence>
<dbReference type="EMBL" id="BSXT01006857">
    <property type="protein sequence ID" value="GMF63197.1"/>
    <property type="molecule type" value="Genomic_DNA"/>
</dbReference>
<dbReference type="AlphaFoldDB" id="A0A9W6YGW9"/>
<feature type="region of interest" description="Disordered" evidence="1">
    <location>
        <begin position="33"/>
        <end position="118"/>
    </location>
</feature>
<evidence type="ECO:0000313" key="2">
    <source>
        <dbReference type="EMBL" id="GMF63197.1"/>
    </source>
</evidence>
<evidence type="ECO:0000313" key="3">
    <source>
        <dbReference type="Proteomes" id="UP001165121"/>
    </source>
</evidence>
<dbReference type="Proteomes" id="UP001165121">
    <property type="component" value="Unassembled WGS sequence"/>
</dbReference>
<reference evidence="2" key="1">
    <citation type="submission" date="2023-04" db="EMBL/GenBank/DDBJ databases">
        <title>Phytophthora fragariaefolia NBRC 109709.</title>
        <authorList>
            <person name="Ichikawa N."/>
            <person name="Sato H."/>
            <person name="Tonouchi N."/>
        </authorList>
    </citation>
    <scope>NUCLEOTIDE SEQUENCE</scope>
    <source>
        <strain evidence="2">NBRC 109709</strain>
    </source>
</reference>